<evidence type="ECO:0008006" key="3">
    <source>
        <dbReference type="Google" id="ProtNLM"/>
    </source>
</evidence>
<protein>
    <recommendedName>
        <fullName evidence="3">THAP-type domain-containing protein</fullName>
    </recommendedName>
</protein>
<name>A0AAU9VRK2_9CNID</name>
<reference evidence="1 2" key="1">
    <citation type="submission" date="2022-05" db="EMBL/GenBank/DDBJ databases">
        <authorList>
            <consortium name="Genoscope - CEA"/>
            <person name="William W."/>
        </authorList>
    </citation>
    <scope>NUCLEOTIDE SEQUENCE [LARGE SCALE GENOMIC DNA]</scope>
</reference>
<dbReference type="AlphaFoldDB" id="A0AAU9VRK2"/>
<organism evidence="1 2">
    <name type="scientific">Pocillopora meandrina</name>
    <dbReference type="NCBI Taxonomy" id="46732"/>
    <lineage>
        <taxon>Eukaryota</taxon>
        <taxon>Metazoa</taxon>
        <taxon>Cnidaria</taxon>
        <taxon>Anthozoa</taxon>
        <taxon>Hexacorallia</taxon>
        <taxon>Scleractinia</taxon>
        <taxon>Astrocoeniina</taxon>
        <taxon>Pocilloporidae</taxon>
        <taxon>Pocillopora</taxon>
    </lineage>
</organism>
<dbReference type="EMBL" id="CALNXJ010000002">
    <property type="protein sequence ID" value="CAH3033652.1"/>
    <property type="molecule type" value="Genomic_DNA"/>
</dbReference>
<keyword evidence="2" id="KW-1185">Reference proteome</keyword>
<sequence length="69" mass="7960">DESTNDQVQAPEQTQLLSTLKRKRKSSYHCCVPQCNGNFQYHEELITSSRRVCSRHFLEVDYLPSDNAG</sequence>
<evidence type="ECO:0000313" key="2">
    <source>
        <dbReference type="Proteomes" id="UP001159428"/>
    </source>
</evidence>
<proteinExistence type="predicted"/>
<dbReference type="Proteomes" id="UP001159428">
    <property type="component" value="Unassembled WGS sequence"/>
</dbReference>
<accession>A0AAU9VRK2</accession>
<gene>
    <name evidence="1" type="ORF">PMEA_00010209</name>
</gene>
<feature type="non-terminal residue" evidence="1">
    <location>
        <position position="1"/>
    </location>
</feature>
<comment type="caution">
    <text evidence="1">The sequence shown here is derived from an EMBL/GenBank/DDBJ whole genome shotgun (WGS) entry which is preliminary data.</text>
</comment>
<evidence type="ECO:0000313" key="1">
    <source>
        <dbReference type="EMBL" id="CAH3033652.1"/>
    </source>
</evidence>